<evidence type="ECO:0008006" key="4">
    <source>
        <dbReference type="Google" id="ProtNLM"/>
    </source>
</evidence>
<keyword evidence="3" id="KW-1185">Reference proteome</keyword>
<keyword evidence="1" id="KW-1133">Transmembrane helix</keyword>
<name>A0ABQ5R5T8_9ACTN</name>
<accession>A0ABQ5R5T8</accession>
<keyword evidence="1" id="KW-0472">Membrane</keyword>
<evidence type="ECO:0000313" key="3">
    <source>
        <dbReference type="Proteomes" id="UP001144280"/>
    </source>
</evidence>
<comment type="caution">
    <text evidence="2">The sequence shown here is derived from an EMBL/GenBank/DDBJ whole genome shotgun (WGS) entry which is preliminary data.</text>
</comment>
<dbReference type="EMBL" id="BSDI01000055">
    <property type="protein sequence ID" value="GLI02147.1"/>
    <property type="molecule type" value="Genomic_DNA"/>
</dbReference>
<reference evidence="2" key="1">
    <citation type="submission" date="2022-12" db="EMBL/GenBank/DDBJ databases">
        <title>New Phytohabitans aurantiacus sp. RD004123 nov., an actinomycete isolated from soil.</title>
        <authorList>
            <person name="Triningsih D.W."/>
            <person name="Harunari E."/>
            <person name="Igarashi Y."/>
        </authorList>
    </citation>
    <scope>NUCLEOTIDE SEQUENCE</scope>
    <source>
        <strain evidence="2">RD004123</strain>
    </source>
</reference>
<evidence type="ECO:0000313" key="2">
    <source>
        <dbReference type="EMBL" id="GLI02147.1"/>
    </source>
</evidence>
<organism evidence="2 3">
    <name type="scientific">Phytohabitans aurantiacus</name>
    <dbReference type="NCBI Taxonomy" id="3016789"/>
    <lineage>
        <taxon>Bacteria</taxon>
        <taxon>Bacillati</taxon>
        <taxon>Actinomycetota</taxon>
        <taxon>Actinomycetes</taxon>
        <taxon>Micromonosporales</taxon>
        <taxon>Micromonosporaceae</taxon>
    </lineage>
</organism>
<proteinExistence type="predicted"/>
<feature type="transmembrane region" description="Helical" evidence="1">
    <location>
        <begin position="45"/>
        <end position="71"/>
    </location>
</feature>
<protein>
    <recommendedName>
        <fullName evidence="4">MotA/TolQ/ExbB proton channel domain-containing protein</fullName>
    </recommendedName>
</protein>
<dbReference type="Proteomes" id="UP001144280">
    <property type="component" value="Unassembled WGS sequence"/>
</dbReference>
<keyword evidence="1" id="KW-0812">Transmembrane</keyword>
<gene>
    <name evidence="2" type="ORF">Pa4123_74250</name>
</gene>
<feature type="transmembrane region" description="Helical" evidence="1">
    <location>
        <begin position="83"/>
        <end position="108"/>
    </location>
</feature>
<feature type="transmembrane region" description="Helical" evidence="1">
    <location>
        <begin position="6"/>
        <end position="33"/>
    </location>
</feature>
<sequence>MAGVDMIGYVAMQAVSYLPSVILLVVGISLVAARRQRLTRRSGTFAIGGLAFMLVTTVISAAWSAGLVFLIDNDVVDTNSFGPLSLLVGVVLTMLNGGGLGLLIAAVLTGGPEPAPPTAPVYQ</sequence>
<evidence type="ECO:0000256" key="1">
    <source>
        <dbReference type="SAM" id="Phobius"/>
    </source>
</evidence>